<sequence>MASSRKPVPEKKSKETKKKASKGNIGKRRDKKNSKTCNGTVSSKKALPVPSSSSDSQRETEDEVEITKTPSSSSKSRKGNQKGKRGREEEVGEKENVKMHKFPMDRIRRIARSEDSDLRISTEAIFLVNKATEMFLEKFCGDAYASCVQDRKKSLSYKHLSTVVCKRRRYDFLSDFVPQKVTAEDALAEAKIIKSEAE</sequence>
<comment type="caution">
    <text evidence="5">The sequence shown here is derived from an EMBL/GenBank/DDBJ whole genome shotgun (WGS) entry which is preliminary data.</text>
</comment>
<dbReference type="Pfam" id="PF00808">
    <property type="entry name" value="CBFD_NFYB_HMF"/>
    <property type="match status" value="1"/>
</dbReference>
<dbReference type="AlphaFoldDB" id="A0A8K0HMN7"/>
<protein>
    <recommendedName>
        <fullName evidence="4">Transcription factor CBF/NF-Y/archaeal histone domain-containing protein</fullName>
    </recommendedName>
</protein>
<feature type="compositionally biased region" description="Basic residues" evidence="3">
    <location>
        <begin position="75"/>
        <end position="85"/>
    </location>
</feature>
<evidence type="ECO:0000256" key="2">
    <source>
        <dbReference type="ARBA" id="ARBA00023242"/>
    </source>
</evidence>
<organism evidence="5 6">
    <name type="scientific">Rhamnella rubrinervis</name>
    <dbReference type="NCBI Taxonomy" id="2594499"/>
    <lineage>
        <taxon>Eukaryota</taxon>
        <taxon>Viridiplantae</taxon>
        <taxon>Streptophyta</taxon>
        <taxon>Embryophyta</taxon>
        <taxon>Tracheophyta</taxon>
        <taxon>Spermatophyta</taxon>
        <taxon>Magnoliopsida</taxon>
        <taxon>eudicotyledons</taxon>
        <taxon>Gunneridae</taxon>
        <taxon>Pentapetalae</taxon>
        <taxon>rosids</taxon>
        <taxon>fabids</taxon>
        <taxon>Rosales</taxon>
        <taxon>Rhamnaceae</taxon>
        <taxon>rhamnoid group</taxon>
        <taxon>Rhamneae</taxon>
        <taxon>Rhamnella</taxon>
    </lineage>
</organism>
<reference evidence="5" key="1">
    <citation type="submission" date="2020-03" db="EMBL/GenBank/DDBJ databases">
        <title>A high-quality chromosome-level genome assembly of a woody plant with both climbing and erect habits, Rhamnella rubrinervis.</title>
        <authorList>
            <person name="Lu Z."/>
            <person name="Yang Y."/>
            <person name="Zhu X."/>
            <person name="Sun Y."/>
        </authorList>
    </citation>
    <scope>NUCLEOTIDE SEQUENCE</scope>
    <source>
        <strain evidence="5">BYM</strain>
        <tissue evidence="5">Leaf</tissue>
    </source>
</reference>
<dbReference type="PANTHER" id="PTHR10252:SF93">
    <property type="entry name" value="DNA POLYMERASE II SUBUNIT B3-1"/>
    <property type="match status" value="1"/>
</dbReference>
<dbReference type="EMBL" id="VOIH02000002">
    <property type="protein sequence ID" value="KAF3455019.1"/>
    <property type="molecule type" value="Genomic_DNA"/>
</dbReference>
<dbReference type="InterPro" id="IPR009072">
    <property type="entry name" value="Histone-fold"/>
</dbReference>
<dbReference type="GO" id="GO:0006355">
    <property type="term" value="P:regulation of DNA-templated transcription"/>
    <property type="evidence" value="ECO:0007669"/>
    <property type="project" value="TreeGrafter"/>
</dbReference>
<evidence type="ECO:0000256" key="3">
    <source>
        <dbReference type="SAM" id="MobiDB-lite"/>
    </source>
</evidence>
<dbReference type="OrthoDB" id="636685at2759"/>
<dbReference type="InterPro" id="IPR003958">
    <property type="entry name" value="CBFA_NFYB_domain"/>
</dbReference>
<evidence type="ECO:0000313" key="6">
    <source>
        <dbReference type="Proteomes" id="UP000796880"/>
    </source>
</evidence>
<dbReference type="GO" id="GO:0005634">
    <property type="term" value="C:nucleus"/>
    <property type="evidence" value="ECO:0007669"/>
    <property type="project" value="UniProtKB-SubCell"/>
</dbReference>
<dbReference type="Gene3D" id="1.10.20.10">
    <property type="entry name" value="Histone, subunit A"/>
    <property type="match status" value="1"/>
</dbReference>
<comment type="subcellular location">
    <subcellularLocation>
        <location evidence="1">Nucleus</location>
    </subcellularLocation>
</comment>
<keyword evidence="6" id="KW-1185">Reference proteome</keyword>
<feature type="domain" description="Transcription factor CBF/NF-Y/archaeal histone" evidence="4">
    <location>
        <begin position="101"/>
        <end position="164"/>
    </location>
</feature>
<dbReference type="GO" id="GO:0046982">
    <property type="term" value="F:protein heterodimerization activity"/>
    <property type="evidence" value="ECO:0007669"/>
    <property type="project" value="InterPro"/>
</dbReference>
<name>A0A8K0HMN7_9ROSA</name>
<dbReference type="FunFam" id="1.10.20.10:FF:000109">
    <property type="entry name" value="Nuclear factor Y subunit C10"/>
    <property type="match status" value="1"/>
</dbReference>
<evidence type="ECO:0000313" key="5">
    <source>
        <dbReference type="EMBL" id="KAF3455019.1"/>
    </source>
</evidence>
<feature type="region of interest" description="Disordered" evidence="3">
    <location>
        <begin position="1"/>
        <end position="95"/>
    </location>
</feature>
<dbReference type="SUPFAM" id="SSF47113">
    <property type="entry name" value="Histone-fold"/>
    <property type="match status" value="1"/>
</dbReference>
<gene>
    <name evidence="5" type="ORF">FNV43_RR05467</name>
</gene>
<feature type="compositionally biased region" description="Basic residues" evidence="3">
    <location>
        <begin position="14"/>
        <end position="34"/>
    </location>
</feature>
<evidence type="ECO:0000256" key="1">
    <source>
        <dbReference type="ARBA" id="ARBA00004123"/>
    </source>
</evidence>
<feature type="compositionally biased region" description="Basic and acidic residues" evidence="3">
    <location>
        <begin position="86"/>
        <end position="95"/>
    </location>
</feature>
<accession>A0A8K0HMN7</accession>
<evidence type="ECO:0000259" key="4">
    <source>
        <dbReference type="Pfam" id="PF00808"/>
    </source>
</evidence>
<dbReference type="InterPro" id="IPR050568">
    <property type="entry name" value="Transcr_DNA_Rep_Reg"/>
</dbReference>
<dbReference type="GO" id="GO:0000976">
    <property type="term" value="F:transcription cis-regulatory region binding"/>
    <property type="evidence" value="ECO:0007669"/>
    <property type="project" value="TreeGrafter"/>
</dbReference>
<dbReference type="PANTHER" id="PTHR10252">
    <property type="entry name" value="HISTONE-LIKE TRANSCRIPTION FACTOR CCAAT-RELATED"/>
    <property type="match status" value="1"/>
</dbReference>
<proteinExistence type="predicted"/>
<keyword evidence="2" id="KW-0539">Nucleus</keyword>
<dbReference type="Proteomes" id="UP000796880">
    <property type="component" value="Unassembled WGS sequence"/>
</dbReference>